<gene>
    <name evidence="1" type="ORF">HNQ39_000536</name>
</gene>
<dbReference type="EMBL" id="JACHGW010000001">
    <property type="protein sequence ID" value="MBB6048774.1"/>
    <property type="molecule type" value="Genomic_DNA"/>
</dbReference>
<proteinExistence type="predicted"/>
<dbReference type="PANTHER" id="PTHR19879">
    <property type="entry name" value="TRANSCRIPTION INITIATION FACTOR TFIID"/>
    <property type="match status" value="1"/>
</dbReference>
<keyword evidence="2" id="KW-1185">Reference proteome</keyword>
<protein>
    <submittedName>
        <fullName evidence="1">WD40 repeat protein</fullName>
    </submittedName>
</protein>
<accession>A0A7W9SM92</accession>
<dbReference type="AlphaFoldDB" id="A0A7W9SM92"/>
<dbReference type="Gene3D" id="2.130.10.10">
    <property type="entry name" value="YVTN repeat-like/Quinoprotein amine dehydrogenase"/>
    <property type="match status" value="1"/>
</dbReference>
<dbReference type="SUPFAM" id="SSF50969">
    <property type="entry name" value="YVTN repeat-like/Quinoprotein amine dehydrogenase"/>
    <property type="match status" value="1"/>
</dbReference>
<dbReference type="InterPro" id="IPR011044">
    <property type="entry name" value="Quino_amine_DH_bsu"/>
</dbReference>
<evidence type="ECO:0000313" key="1">
    <source>
        <dbReference type="EMBL" id="MBB6048774.1"/>
    </source>
</evidence>
<dbReference type="RefSeq" id="WP_184192406.1">
    <property type="nucleotide sequence ID" value="NZ_JACHGW010000001.1"/>
</dbReference>
<dbReference type="PANTHER" id="PTHR19879:SF9">
    <property type="entry name" value="TRANSCRIPTION INITIATION FACTOR TFIID SUBUNIT 5"/>
    <property type="match status" value="1"/>
</dbReference>
<dbReference type="Proteomes" id="UP000520814">
    <property type="component" value="Unassembled WGS sequence"/>
</dbReference>
<organism evidence="1 2">
    <name type="scientific">Armatimonas rosea</name>
    <dbReference type="NCBI Taxonomy" id="685828"/>
    <lineage>
        <taxon>Bacteria</taxon>
        <taxon>Bacillati</taxon>
        <taxon>Armatimonadota</taxon>
        <taxon>Armatimonadia</taxon>
        <taxon>Armatimonadales</taxon>
        <taxon>Armatimonadaceae</taxon>
        <taxon>Armatimonas</taxon>
    </lineage>
</organism>
<name>A0A7W9SM92_ARMRO</name>
<reference evidence="1 2" key="1">
    <citation type="submission" date="2020-08" db="EMBL/GenBank/DDBJ databases">
        <title>Genomic Encyclopedia of Type Strains, Phase IV (KMG-IV): sequencing the most valuable type-strain genomes for metagenomic binning, comparative biology and taxonomic classification.</title>
        <authorList>
            <person name="Goeker M."/>
        </authorList>
    </citation>
    <scope>NUCLEOTIDE SEQUENCE [LARGE SCALE GENOMIC DNA]</scope>
    <source>
        <strain evidence="1 2">DSM 23562</strain>
    </source>
</reference>
<sequence length="362" mass="39532">MRLLRKLLNRPVLEKFLGTQLCVGVFSADSTVLYGGGFEFQLDQHHGWLWAWETATGKLLWESKVEGPVYSLALSPDGKTLLTAGVQSANSETWGAATLWEAQTGALRQVFQTSEGAAQTNDVFFTPDGARVLGGFQTGIQVWETVTGAPLDFWQLPAGKTGWPSNLHFSKDGSMVLVAATGWNSGKAGVPGGEGFVQLWDAHSGAMLSTFPSTERYAALSRDGKHVVLAKQRLQKRRNNHSERLWRVALHAVGSDLPQAESPELPAAFDLTALAFTHDGMVVLNGEFCKPWRVIRPWHFLWNPITGKLSATEPPLEDVSPDGKIYLKCNGGGYQSRPPLGTLFATKTHQKLCDLEGRAGYA</sequence>
<dbReference type="InterPro" id="IPR015943">
    <property type="entry name" value="WD40/YVTN_repeat-like_dom_sf"/>
</dbReference>
<evidence type="ECO:0000313" key="2">
    <source>
        <dbReference type="Proteomes" id="UP000520814"/>
    </source>
</evidence>
<comment type="caution">
    <text evidence="1">The sequence shown here is derived from an EMBL/GenBank/DDBJ whole genome shotgun (WGS) entry which is preliminary data.</text>
</comment>